<dbReference type="Pfam" id="PF00188">
    <property type="entry name" value="CAP"/>
    <property type="match status" value="1"/>
</dbReference>
<dbReference type="InterPro" id="IPR001283">
    <property type="entry name" value="CRISP-related"/>
</dbReference>
<dbReference type="InterPro" id="IPR014044">
    <property type="entry name" value="CAP_dom"/>
</dbReference>
<dbReference type="Gene3D" id="3.40.33.10">
    <property type="entry name" value="CAP"/>
    <property type="match status" value="1"/>
</dbReference>
<dbReference type="SMART" id="SM00198">
    <property type="entry name" value="SCP"/>
    <property type="match status" value="1"/>
</dbReference>
<protein>
    <recommendedName>
        <fullName evidence="1">SCP domain-containing protein</fullName>
    </recommendedName>
</protein>
<evidence type="ECO:0000313" key="3">
    <source>
        <dbReference type="Proteomes" id="UP001292079"/>
    </source>
</evidence>
<dbReference type="PRINTS" id="PR00837">
    <property type="entry name" value="V5TPXLIKE"/>
</dbReference>
<comment type="caution">
    <text evidence="2">The sequence shown here is derived from an EMBL/GenBank/DDBJ whole genome shotgun (WGS) entry which is preliminary data.</text>
</comment>
<dbReference type="PRINTS" id="PR00838">
    <property type="entry name" value="V5ALLERGEN"/>
</dbReference>
<accession>A0AAE1Z7M8</accession>
<dbReference type="PROSITE" id="PS01009">
    <property type="entry name" value="CRISP_1"/>
    <property type="match status" value="1"/>
</dbReference>
<name>A0AAE1Z7M8_SCHME</name>
<reference evidence="2" key="2">
    <citation type="journal article" date="2023" name="Infect Dis Poverty">
        <title>Chromosome-scale genome of the human blood fluke Schistosoma mekongi and its implications for public health.</title>
        <authorList>
            <person name="Zhou M."/>
            <person name="Xu L."/>
            <person name="Xu D."/>
            <person name="Chen W."/>
            <person name="Khan J."/>
            <person name="Hu Y."/>
            <person name="Huang H."/>
            <person name="Wei H."/>
            <person name="Zhang Y."/>
            <person name="Chusongsang P."/>
            <person name="Tanasarnprasert K."/>
            <person name="Hu X."/>
            <person name="Limpanont Y."/>
            <person name="Lv Z."/>
        </authorList>
    </citation>
    <scope>NUCLEOTIDE SEQUENCE</scope>
    <source>
        <strain evidence="2">LV_2022a</strain>
    </source>
</reference>
<dbReference type="GO" id="GO:0005576">
    <property type="term" value="C:extracellular region"/>
    <property type="evidence" value="ECO:0007669"/>
    <property type="project" value="InterPro"/>
</dbReference>
<proteinExistence type="predicted"/>
<dbReference type="EMBL" id="JALJAT010000006">
    <property type="protein sequence ID" value="KAK4468628.1"/>
    <property type="molecule type" value="Genomic_DNA"/>
</dbReference>
<organism evidence="2 3">
    <name type="scientific">Schistosoma mekongi</name>
    <name type="common">Parasitic worm</name>
    <dbReference type="NCBI Taxonomy" id="38744"/>
    <lineage>
        <taxon>Eukaryota</taxon>
        <taxon>Metazoa</taxon>
        <taxon>Spiralia</taxon>
        <taxon>Lophotrochozoa</taxon>
        <taxon>Platyhelminthes</taxon>
        <taxon>Trematoda</taxon>
        <taxon>Digenea</taxon>
        <taxon>Strigeidida</taxon>
        <taxon>Schistosomatoidea</taxon>
        <taxon>Schistosomatidae</taxon>
        <taxon>Schistosoma</taxon>
    </lineage>
</organism>
<dbReference type="AlphaFoldDB" id="A0AAE1Z7M8"/>
<evidence type="ECO:0000259" key="1">
    <source>
        <dbReference type="SMART" id="SM00198"/>
    </source>
</evidence>
<dbReference type="PANTHER" id="PTHR10334">
    <property type="entry name" value="CYSTEINE-RICH SECRETORY PROTEIN-RELATED"/>
    <property type="match status" value="1"/>
</dbReference>
<gene>
    <name evidence="2" type="ORF">MN116_007816</name>
</gene>
<dbReference type="InterPro" id="IPR018244">
    <property type="entry name" value="Allrgn_V5/Tpx1_CS"/>
</dbReference>
<dbReference type="Proteomes" id="UP001292079">
    <property type="component" value="Unassembled WGS sequence"/>
</dbReference>
<feature type="domain" description="SCP" evidence="1">
    <location>
        <begin position="28"/>
        <end position="175"/>
    </location>
</feature>
<sequence length="245" mass="28089">MKFIQLLIKLIILICTVFQTIIKGQLTSDLQKLLNLHNEVRRSLTACTFDRQQPPAKYLPDLIWDDELAEKAKDLANECYFHHNDVHLSHKWEYVGQNIAAYQTIDLAFDSWLSEYKMYHFYSTSCSGVCGHYTQLVWQNTTHVGCGVTNCTGYYGFPYGLSVVCNYGPGGNYEGRQPYETKTEEECHAVTTMRPTIRPTKTTRRPGTLKKLPKPDWTALIPTWRDFATSNRLTGIVTQTCICID</sequence>
<dbReference type="SUPFAM" id="SSF55797">
    <property type="entry name" value="PR-1-like"/>
    <property type="match status" value="1"/>
</dbReference>
<evidence type="ECO:0000313" key="2">
    <source>
        <dbReference type="EMBL" id="KAK4468628.1"/>
    </source>
</evidence>
<dbReference type="CDD" id="cd05380">
    <property type="entry name" value="CAP_euk"/>
    <property type="match status" value="1"/>
</dbReference>
<dbReference type="InterPro" id="IPR002413">
    <property type="entry name" value="V5_allergen-like"/>
</dbReference>
<dbReference type="InterPro" id="IPR035940">
    <property type="entry name" value="CAP_sf"/>
</dbReference>
<reference evidence="2" key="1">
    <citation type="submission" date="2022-04" db="EMBL/GenBank/DDBJ databases">
        <authorList>
            <person name="Xu L."/>
            <person name="Lv Z."/>
        </authorList>
    </citation>
    <scope>NUCLEOTIDE SEQUENCE</scope>
    <source>
        <strain evidence="2">LV_2022a</strain>
    </source>
</reference>
<keyword evidence="3" id="KW-1185">Reference proteome</keyword>